<evidence type="ECO:0000256" key="2">
    <source>
        <dbReference type="SAM" id="Phobius"/>
    </source>
</evidence>
<evidence type="ECO:0000259" key="3">
    <source>
        <dbReference type="Pfam" id="PF13464"/>
    </source>
</evidence>
<feature type="transmembrane region" description="Helical" evidence="2">
    <location>
        <begin position="108"/>
        <end position="132"/>
    </location>
</feature>
<dbReference type="SUPFAM" id="SSF47413">
    <property type="entry name" value="lambda repressor-like DNA-binding domains"/>
    <property type="match status" value="1"/>
</dbReference>
<protein>
    <submittedName>
        <fullName evidence="4">Helix-turn-helix domain-containing protein</fullName>
    </submittedName>
</protein>
<dbReference type="InterPro" id="IPR010982">
    <property type="entry name" value="Lambda_DNA-bd_dom_sf"/>
</dbReference>
<dbReference type="Proteomes" id="UP000637359">
    <property type="component" value="Unassembled WGS sequence"/>
</dbReference>
<dbReference type="CDD" id="cd00093">
    <property type="entry name" value="HTH_XRE"/>
    <property type="match status" value="1"/>
</dbReference>
<feature type="region of interest" description="Disordered" evidence="1">
    <location>
        <begin position="78"/>
        <end position="99"/>
    </location>
</feature>
<keyword evidence="2" id="KW-0812">Transmembrane</keyword>
<dbReference type="EMBL" id="JACOOL010000002">
    <property type="protein sequence ID" value="MBC5636032.1"/>
    <property type="molecule type" value="Genomic_DNA"/>
</dbReference>
<dbReference type="PANTHER" id="PTHR34475">
    <property type="match status" value="1"/>
</dbReference>
<comment type="caution">
    <text evidence="4">The sequence shown here is derived from an EMBL/GenBank/DDBJ whole genome shotgun (WGS) entry which is preliminary data.</text>
</comment>
<feature type="domain" description="Cytoskeleton protein RodZ-like C-terminal" evidence="3">
    <location>
        <begin position="228"/>
        <end position="287"/>
    </location>
</feature>
<dbReference type="RefSeq" id="WP_186868739.1">
    <property type="nucleotide sequence ID" value="NZ_JACOOL010000002.1"/>
</dbReference>
<dbReference type="AlphaFoldDB" id="A0A923L3Y1"/>
<keyword evidence="5" id="KW-1185">Reference proteome</keyword>
<dbReference type="InterPro" id="IPR025194">
    <property type="entry name" value="RodZ-like_C"/>
</dbReference>
<evidence type="ECO:0000256" key="1">
    <source>
        <dbReference type="SAM" id="MobiDB-lite"/>
    </source>
</evidence>
<evidence type="ECO:0000313" key="5">
    <source>
        <dbReference type="Proteomes" id="UP000637359"/>
    </source>
</evidence>
<feature type="region of interest" description="Disordered" evidence="1">
    <location>
        <begin position="141"/>
        <end position="211"/>
    </location>
</feature>
<gene>
    <name evidence="4" type="ORF">H8S33_04230</name>
</gene>
<keyword evidence="2" id="KW-0472">Membrane</keyword>
<proteinExistence type="predicted"/>
<keyword evidence="2" id="KW-1133">Transmembrane helix</keyword>
<dbReference type="Gene3D" id="1.10.260.40">
    <property type="entry name" value="lambda repressor-like DNA-binding domains"/>
    <property type="match status" value="1"/>
</dbReference>
<sequence>MDGVNMGIGARLKEARIANDISFEELQDTTKIQKRYLVAIEEENFSVLPGKFYAKAFIKEYAIAVGLDPNELMEEYKEDIPSPEEDTTTQYTRIQRSRKDNMPTKSSAIFSFIPTLTVVILVIGILFLAWWFTTKNDAKDEEAPIEQNEGEFYRSENSNPNTGNVDENGENETEEESNEDPPDAGDNTEENEEDPELSIVVTEEGQVPRPQSELELTNVGEELILEFIATQDVWLDVDNADGQKFYGAIVTANEPVELDLTGETRILLNIGNTPGLTVKINGVELEYPVDPTLRGADHQRLWLNVVESNE</sequence>
<name>A0A923L3Y1_9BACI</name>
<accession>A0A923L3Y1</accession>
<dbReference type="GO" id="GO:0003677">
    <property type="term" value="F:DNA binding"/>
    <property type="evidence" value="ECO:0007669"/>
    <property type="project" value="InterPro"/>
</dbReference>
<dbReference type="Pfam" id="PF13464">
    <property type="entry name" value="RodZ_C"/>
    <property type="match status" value="1"/>
</dbReference>
<feature type="compositionally biased region" description="Acidic residues" evidence="1">
    <location>
        <begin position="167"/>
        <end position="196"/>
    </location>
</feature>
<evidence type="ECO:0000313" key="4">
    <source>
        <dbReference type="EMBL" id="MBC5636032.1"/>
    </source>
</evidence>
<dbReference type="InterPro" id="IPR001387">
    <property type="entry name" value="Cro/C1-type_HTH"/>
</dbReference>
<dbReference type="Pfam" id="PF13413">
    <property type="entry name" value="HTH_25"/>
    <property type="match status" value="1"/>
</dbReference>
<dbReference type="InterPro" id="IPR050400">
    <property type="entry name" value="Bact_Cytoskel_RodZ"/>
</dbReference>
<reference evidence="4" key="1">
    <citation type="submission" date="2020-08" db="EMBL/GenBank/DDBJ databases">
        <title>Genome public.</title>
        <authorList>
            <person name="Liu C."/>
            <person name="Sun Q."/>
        </authorList>
    </citation>
    <scope>NUCLEOTIDE SEQUENCE</scope>
    <source>
        <strain evidence="4">BX22</strain>
    </source>
</reference>
<organism evidence="4 5">
    <name type="scientific">Ornithinibacillus hominis</name>
    <dbReference type="NCBI Taxonomy" id="2763055"/>
    <lineage>
        <taxon>Bacteria</taxon>
        <taxon>Bacillati</taxon>
        <taxon>Bacillota</taxon>
        <taxon>Bacilli</taxon>
        <taxon>Bacillales</taxon>
        <taxon>Bacillaceae</taxon>
        <taxon>Ornithinibacillus</taxon>
    </lineage>
</organism>
<dbReference type="PANTHER" id="PTHR34475:SF1">
    <property type="entry name" value="CYTOSKELETON PROTEIN RODZ"/>
    <property type="match status" value="1"/>
</dbReference>